<dbReference type="GO" id="GO:0046983">
    <property type="term" value="F:protein dimerization activity"/>
    <property type="evidence" value="ECO:0007669"/>
    <property type="project" value="InterPro"/>
</dbReference>
<dbReference type="InterPro" id="IPR012337">
    <property type="entry name" value="RNaseH-like_sf"/>
</dbReference>
<organism evidence="4 5">
    <name type="scientific">Pisum sativum</name>
    <name type="common">Garden pea</name>
    <name type="synonym">Lathyrus oleraceus</name>
    <dbReference type="NCBI Taxonomy" id="3888"/>
    <lineage>
        <taxon>Eukaryota</taxon>
        <taxon>Viridiplantae</taxon>
        <taxon>Streptophyta</taxon>
        <taxon>Embryophyta</taxon>
        <taxon>Tracheophyta</taxon>
        <taxon>Spermatophyta</taxon>
        <taxon>Magnoliopsida</taxon>
        <taxon>eudicotyledons</taxon>
        <taxon>Gunneridae</taxon>
        <taxon>Pentapetalae</taxon>
        <taxon>rosids</taxon>
        <taxon>fabids</taxon>
        <taxon>Fabales</taxon>
        <taxon>Fabaceae</taxon>
        <taxon>Papilionoideae</taxon>
        <taxon>50 kb inversion clade</taxon>
        <taxon>NPAAA clade</taxon>
        <taxon>Hologalegina</taxon>
        <taxon>IRL clade</taxon>
        <taxon>Fabeae</taxon>
        <taxon>Lathyrus</taxon>
    </lineage>
</organism>
<feature type="domain" description="HAT C-terminal dimerisation" evidence="3">
    <location>
        <begin position="379"/>
        <end position="419"/>
    </location>
</feature>
<dbReference type="SUPFAM" id="SSF53098">
    <property type="entry name" value="Ribonuclease H-like"/>
    <property type="match status" value="1"/>
</dbReference>
<name>A0A9D4X3W3_PEA</name>
<dbReference type="PANTHER" id="PTHR32166">
    <property type="entry name" value="OSJNBA0013A04.12 PROTEIN"/>
    <property type="match status" value="1"/>
</dbReference>
<reference evidence="4 5" key="1">
    <citation type="journal article" date="2022" name="Nat. Genet.">
        <title>Improved pea reference genome and pan-genome highlight genomic features and evolutionary characteristics.</title>
        <authorList>
            <person name="Yang T."/>
            <person name="Liu R."/>
            <person name="Luo Y."/>
            <person name="Hu S."/>
            <person name="Wang D."/>
            <person name="Wang C."/>
            <person name="Pandey M.K."/>
            <person name="Ge S."/>
            <person name="Xu Q."/>
            <person name="Li N."/>
            <person name="Li G."/>
            <person name="Huang Y."/>
            <person name="Saxena R.K."/>
            <person name="Ji Y."/>
            <person name="Li M."/>
            <person name="Yan X."/>
            <person name="He Y."/>
            <person name="Liu Y."/>
            <person name="Wang X."/>
            <person name="Xiang C."/>
            <person name="Varshney R.K."/>
            <person name="Ding H."/>
            <person name="Gao S."/>
            <person name="Zong X."/>
        </authorList>
    </citation>
    <scope>NUCLEOTIDE SEQUENCE [LARGE SCALE GENOMIC DNA]</scope>
    <source>
        <strain evidence="4 5">cv. Zhongwan 6</strain>
    </source>
</reference>
<dbReference type="InterPro" id="IPR008906">
    <property type="entry name" value="HATC_C_dom"/>
</dbReference>
<dbReference type="InterPro" id="IPR007021">
    <property type="entry name" value="DUF659"/>
</dbReference>
<dbReference type="Proteomes" id="UP001058974">
    <property type="component" value="Chromosome 5"/>
</dbReference>
<feature type="domain" description="DUF659" evidence="2">
    <location>
        <begin position="12"/>
        <end position="164"/>
    </location>
</feature>
<dbReference type="AlphaFoldDB" id="A0A9D4X3W3"/>
<dbReference type="Gramene" id="Psat05G0751800-T1">
    <property type="protein sequence ID" value="KAI5412922.1"/>
    <property type="gene ID" value="KIW84_057518"/>
</dbReference>
<accession>A0A9D4X3W3</accession>
<dbReference type="PANTHER" id="PTHR32166:SF122">
    <property type="entry name" value="OS09G0499600 PROTEIN"/>
    <property type="match status" value="1"/>
</dbReference>
<evidence type="ECO:0008006" key="6">
    <source>
        <dbReference type="Google" id="ProtNLM"/>
    </source>
</evidence>
<dbReference type="Pfam" id="PF05699">
    <property type="entry name" value="Dimer_Tnp_hAT"/>
    <property type="match status" value="1"/>
</dbReference>
<feature type="region of interest" description="Disordered" evidence="1">
    <location>
        <begin position="481"/>
        <end position="524"/>
    </location>
</feature>
<dbReference type="Pfam" id="PF04937">
    <property type="entry name" value="DUF659"/>
    <property type="match status" value="1"/>
</dbReference>
<evidence type="ECO:0000259" key="3">
    <source>
        <dbReference type="Pfam" id="PF05699"/>
    </source>
</evidence>
<protein>
    <recommendedName>
        <fullName evidence="6">DUF659 domain-containing protein</fullName>
    </recommendedName>
</protein>
<comment type="caution">
    <text evidence="4">The sequence shown here is derived from an EMBL/GenBank/DDBJ whole genome shotgun (WGS) entry which is preliminary data.</text>
</comment>
<evidence type="ECO:0000256" key="1">
    <source>
        <dbReference type="SAM" id="MobiDB-lite"/>
    </source>
</evidence>
<dbReference type="EMBL" id="JAMSHJ010000005">
    <property type="protein sequence ID" value="KAI5412922.1"/>
    <property type="molecule type" value="Genomic_DNA"/>
</dbReference>
<evidence type="ECO:0000313" key="4">
    <source>
        <dbReference type="EMBL" id="KAI5412922.1"/>
    </source>
</evidence>
<keyword evidence="5" id="KW-1185">Reference proteome</keyword>
<sequence>MISRHGNGFKPPSYHDLRIKLLNQEIKLTHEAWEEHRKEWRNIGCNIMTDGWTDRKRRTILNFLVNSPKGTVFLKSVDASNICKTTDKIFEMIDAVVEEVREDNVVQVVIDNATNYKAAGEILMRKRNKLYWRPCAAHCLDLLLEDLEKKISVHEETIPKGKKITTFIYLRTSLISILHHHTKNKDLVRPGATRFATSYLTLGCLYENKEALIRMFTSKEWKLRKCAKLRDGKAIEDVILDKSFWKNIVVCLRGATPLIKVLRLVDSNKKPAMGLIYEAMDQAKEEIQKNLNGVKKSYKSIWNIIDDRWDKMLHRPLHAAAYYLNPQMHYGSRFKADIEVRKGLMDCLTKMVDDPEEQAKIEVQMHDFKKQLGYFGTELAKRTLEKSTPVDWWDSVGFECPELQRFAIRILSLTCSSSSYCPKKKKGRRTFEIEFDDLGSDDDWLMDEDGDIEISDEDFIQMNQEQIQEDDIFVHDLEIEHDGGIDENEFDDDFEDENEDEGDNEDNDDPLNDYEQLQHELFGN</sequence>
<evidence type="ECO:0000259" key="2">
    <source>
        <dbReference type="Pfam" id="PF04937"/>
    </source>
</evidence>
<proteinExistence type="predicted"/>
<evidence type="ECO:0000313" key="5">
    <source>
        <dbReference type="Proteomes" id="UP001058974"/>
    </source>
</evidence>
<feature type="compositionally biased region" description="Acidic residues" evidence="1">
    <location>
        <begin position="485"/>
        <end position="512"/>
    </location>
</feature>
<gene>
    <name evidence="4" type="ORF">KIW84_057518</name>
</gene>